<proteinExistence type="predicted"/>
<evidence type="ECO:0000313" key="2">
    <source>
        <dbReference type="Proteomes" id="UP000316213"/>
    </source>
</evidence>
<sequence length="342" mass="37664">MTTVIEPNLLDRAIVCPLCPLMCDDVELNQDGRLRAEHCEIANQFHSGENRGKPDSVRGNWSRRPLRIITTGTDLVLARHLAAWHSQGKITLTIETDRCVAAMLATVSRDGIVSATLAEVRAHCDSIGFFGDVESTYPRIGQKLSLERFEPASIKRWFRVDAEELARQFVELASASPQPLRDSNYTAVLVGPDAFVEGEEAITSSMISRWVRKRNENTRTVCVTLDPAATLRSVCLWTNNTIPGSESFQSDSEQHFDIRLGSPLNRQSNPADWQIGGVDPGASLAKVFSPASQAGIDHASMMIRGDGSVSLPLVRKRDQGLTTPSAMLASELDRLKHCKIDQ</sequence>
<evidence type="ECO:0000313" key="1">
    <source>
        <dbReference type="EMBL" id="TWT96424.1"/>
    </source>
</evidence>
<organism evidence="1 2">
    <name type="scientific">Neorhodopirellula pilleata</name>
    <dbReference type="NCBI Taxonomy" id="2714738"/>
    <lineage>
        <taxon>Bacteria</taxon>
        <taxon>Pseudomonadati</taxon>
        <taxon>Planctomycetota</taxon>
        <taxon>Planctomycetia</taxon>
        <taxon>Pirellulales</taxon>
        <taxon>Pirellulaceae</taxon>
        <taxon>Neorhodopirellula</taxon>
    </lineage>
</organism>
<name>A0A5C6A8V8_9BACT</name>
<evidence type="ECO:0008006" key="3">
    <source>
        <dbReference type="Google" id="ProtNLM"/>
    </source>
</evidence>
<keyword evidence="2" id="KW-1185">Reference proteome</keyword>
<protein>
    <recommendedName>
        <fullName evidence="3">Formylmethanofuran dehydrogenase subunit B</fullName>
    </recommendedName>
</protein>
<reference evidence="1 2" key="1">
    <citation type="submission" date="2019-02" db="EMBL/GenBank/DDBJ databases">
        <title>Deep-cultivation of Planctomycetes and their phenomic and genomic characterization uncovers novel biology.</title>
        <authorList>
            <person name="Wiegand S."/>
            <person name="Jogler M."/>
            <person name="Boedeker C."/>
            <person name="Pinto D."/>
            <person name="Vollmers J."/>
            <person name="Rivas-Marin E."/>
            <person name="Kohn T."/>
            <person name="Peeters S.H."/>
            <person name="Heuer A."/>
            <person name="Rast P."/>
            <person name="Oberbeckmann S."/>
            <person name="Bunk B."/>
            <person name="Jeske O."/>
            <person name="Meyerdierks A."/>
            <person name="Storesund J.E."/>
            <person name="Kallscheuer N."/>
            <person name="Luecker S."/>
            <person name="Lage O.M."/>
            <person name="Pohl T."/>
            <person name="Merkel B.J."/>
            <person name="Hornburger P."/>
            <person name="Mueller R.-W."/>
            <person name="Bruemmer F."/>
            <person name="Labrenz M."/>
            <person name="Spormann A.M."/>
            <person name="Op Den Camp H."/>
            <person name="Overmann J."/>
            <person name="Amann R."/>
            <person name="Jetten M.S.M."/>
            <person name="Mascher T."/>
            <person name="Medema M.H."/>
            <person name="Devos D.P."/>
            <person name="Kaster A.-K."/>
            <person name="Ovreas L."/>
            <person name="Rohde M."/>
            <person name="Galperin M.Y."/>
            <person name="Jogler C."/>
        </authorList>
    </citation>
    <scope>NUCLEOTIDE SEQUENCE [LARGE SCALE GENOMIC DNA]</scope>
    <source>
        <strain evidence="1 2">Pla100</strain>
    </source>
</reference>
<dbReference type="EMBL" id="SJPM01000005">
    <property type="protein sequence ID" value="TWT96424.1"/>
    <property type="molecule type" value="Genomic_DNA"/>
</dbReference>
<gene>
    <name evidence="1" type="ORF">Pla100_29040</name>
</gene>
<dbReference type="OrthoDB" id="240576at2"/>
<dbReference type="AlphaFoldDB" id="A0A5C6A8V8"/>
<comment type="caution">
    <text evidence="1">The sequence shown here is derived from an EMBL/GenBank/DDBJ whole genome shotgun (WGS) entry which is preliminary data.</text>
</comment>
<dbReference type="Proteomes" id="UP000316213">
    <property type="component" value="Unassembled WGS sequence"/>
</dbReference>
<dbReference type="RefSeq" id="WP_146578344.1">
    <property type="nucleotide sequence ID" value="NZ_SJPM01000005.1"/>
</dbReference>
<accession>A0A5C6A8V8</accession>